<dbReference type="Gene3D" id="3.40.50.10140">
    <property type="entry name" value="Toll/interleukin-1 receptor homology (TIR) domain"/>
    <property type="match status" value="1"/>
</dbReference>
<keyword evidence="10" id="KW-0325">Glycoprotein</keyword>
<dbReference type="PANTHER" id="PTHR11987">
    <property type="entry name" value="ALPHA-2,8-SIALYLTRANSFERASE"/>
    <property type="match status" value="1"/>
</dbReference>
<dbReference type="CDD" id="cd01671">
    <property type="entry name" value="CARD"/>
    <property type="match status" value="1"/>
</dbReference>
<dbReference type="Gene3D" id="3.90.1480.20">
    <property type="entry name" value="Glycosyl transferase family 29"/>
    <property type="match status" value="2"/>
</dbReference>
<keyword evidence="9" id="KW-0472">Membrane</keyword>
<evidence type="ECO:0000256" key="7">
    <source>
        <dbReference type="ARBA" id="ARBA00022989"/>
    </source>
</evidence>
<proteinExistence type="inferred from homology"/>
<organism>
    <name type="scientific">Branchiostoma floridae</name>
    <name type="common">Florida lancelet</name>
    <name type="synonym">Amphioxus</name>
    <dbReference type="NCBI Taxonomy" id="7739"/>
    <lineage>
        <taxon>Eukaryota</taxon>
        <taxon>Metazoa</taxon>
        <taxon>Chordata</taxon>
        <taxon>Cephalochordata</taxon>
        <taxon>Leptocardii</taxon>
        <taxon>Amphioxiformes</taxon>
        <taxon>Branchiostomatidae</taxon>
        <taxon>Branchiostoma</taxon>
    </lineage>
</organism>
<evidence type="ECO:0000256" key="6">
    <source>
        <dbReference type="ARBA" id="ARBA00022968"/>
    </source>
</evidence>
<dbReference type="GO" id="GO:0007165">
    <property type="term" value="P:signal transduction"/>
    <property type="evidence" value="ECO:0007669"/>
    <property type="project" value="InterPro"/>
</dbReference>
<evidence type="ECO:0008006" key="15">
    <source>
        <dbReference type="Google" id="ProtNLM"/>
    </source>
</evidence>
<reference evidence="14" key="1">
    <citation type="journal article" date="2008" name="Nature">
        <title>The amphioxus genome and the evolution of the chordate karyotype.</title>
        <authorList>
            <consortium name="US DOE Joint Genome Institute (JGI-PGF)"/>
            <person name="Putnam N.H."/>
            <person name="Butts T."/>
            <person name="Ferrier D.E.K."/>
            <person name="Furlong R.F."/>
            <person name="Hellsten U."/>
            <person name="Kawashima T."/>
            <person name="Robinson-Rechavi M."/>
            <person name="Shoguchi E."/>
            <person name="Terry A."/>
            <person name="Yu J.-K."/>
            <person name="Benito-Gutierrez E.L."/>
            <person name="Dubchak I."/>
            <person name="Garcia-Fernandez J."/>
            <person name="Gibson-Brown J.J."/>
            <person name="Grigoriev I.V."/>
            <person name="Horton A.C."/>
            <person name="de Jong P.J."/>
            <person name="Jurka J."/>
            <person name="Kapitonov V.V."/>
            <person name="Kohara Y."/>
            <person name="Kuroki Y."/>
            <person name="Lindquist E."/>
            <person name="Lucas S."/>
            <person name="Osoegawa K."/>
            <person name="Pennacchio L.A."/>
            <person name="Salamov A.A."/>
            <person name="Satou Y."/>
            <person name="Sauka-Spengler T."/>
            <person name="Schmutz J."/>
            <person name="Shin-I T."/>
            <person name="Toyoda A."/>
            <person name="Bronner-Fraser M."/>
            <person name="Fujiyama A."/>
            <person name="Holland L.Z."/>
            <person name="Holland P.W.H."/>
            <person name="Satoh N."/>
            <person name="Rokhsar D.S."/>
        </authorList>
    </citation>
    <scope>NUCLEOTIDE SEQUENCE [LARGE SCALE GENOMIC DNA]</scope>
    <source>
        <strain evidence="14">S238N-H82</strain>
        <tissue evidence="14">Testes</tissue>
    </source>
</reference>
<dbReference type="InterPro" id="IPR000157">
    <property type="entry name" value="TIR_dom"/>
</dbReference>
<dbReference type="InterPro" id="IPR000488">
    <property type="entry name" value="Death_dom"/>
</dbReference>
<protein>
    <recommendedName>
        <fullName evidence="15">Death domain-containing protein</fullName>
    </recommendedName>
</protein>
<evidence type="ECO:0000256" key="1">
    <source>
        <dbReference type="ARBA" id="ARBA00004323"/>
    </source>
</evidence>
<dbReference type="GO" id="GO:0000139">
    <property type="term" value="C:Golgi membrane"/>
    <property type="evidence" value="ECO:0007669"/>
    <property type="project" value="UniProtKB-SubCell"/>
</dbReference>
<evidence type="ECO:0000256" key="8">
    <source>
        <dbReference type="ARBA" id="ARBA00023034"/>
    </source>
</evidence>
<name>C3ZLL0_BRAFL</name>
<sequence>MSKEKLGDLAGRMGKAPKGLGTGMKLLAAAAALGYGVQQAMYTVDGGHRAIIFSRIGGIQDSIYTEGLHFSTSPKPTWDDHSTIIRKRTHDSWKDTGTLRKPSDEQDETAEAFRQIALNRRPKFAQGAPNFVKRLPKFDQQPKHEIKSIVRKVPIVNVKRVNPILEDQTIWADNQTLQRIRKYAFRMRTERMTRLEMAGMGKNKDIRLCGGMYARQCALHQKNEIRHYKTCAVVGNGGILTNSLCGAEIDSRDYVIRFSLAPVSGYEKDVGTKSNLTVMNVQIVYRVIQSQKLSATKNVYSPRLKRLNGTTLLFLVNGYDRKTLFKQLFRAVKANKISVTVNYVNPKSDVKSILRKIFPELSRHLGAVLTTGMSTIIAATNFCDKIYLYGYYPYRTAPQGFWYRTLPYHYYPDDYIQPAVMDRIHNFTTEYRILKEMENRGVVTLMTDSTAPRAVLDFINSTSWEFSKNRWSIQHSVPRPVPHFPPSVLLGPSGNAPKIVTMDEWGNISEETAHACTYHGQKSCIPANGHDSGRFRTCAIVGSGDILTGSLCGTDIDANDYVIRFNLAPTVNVVTGGSDWPHVNSLQEEHHELSRSSEIFQIMEERHQALLLANRLEMICDLRFKDIRRRLLDNGILTGENLGEIEKHQTREDQAKALLDILPTRGPSAFGVFQDALKYRYPHLARKLNDGGQQEPSRDPRVFIIHAGEDKDSFVRPLVIKLQQLGLAEKDIFFDEVSIEPGEVYRDKIISTLSSQSLELAVIVVSTAFLDKPGWPKLEYETCLKKNKRIFPIWVDANEDNFREFRELVGKYSPTLKQMNARRVQRDDVTAQLTNIAAEVVRRLSTLRSNMLQPTGMHAQALPSTSSDALSDTSIRYQGCGTGGASIQSIGQEGGNIFREDIVLSIKPNSLQAAEDVNVTLQQSSTYLTRIRRSGLDDILSFFRVIECKPDNLTFQHPVDVNVRVSCTDVPLDNTFLLFGQEISPGSERKWLDLSMACSLTRSYFQVSLKLQHFSDYILVAVVGSLALPSVSKLLLDCLNGKSFPCSFTPYLGMVSGKGHPLTIVCREGYNVSTPTPETYRRFGLVRTSEFNLFDTEKLTIEIKHTSLAKECSESYQINRTTCKTNEGQAMDLIVEPDEHEALLTGQAVISVRRFLGGRVKKVCSLNFTFTEEALTTTKPSSDSHHCEIHETGTGVAKYFFYVKEGVSSAWKDLASFLGLDYAEILNITNRNPDDTSRCMDMLHDWQRRRGDGATLEVLLTALYNARLQKVVDGLKKKFPVSCYPQALRALIILTIWLQGGSAHEEAVNVTLGGEFFAVTG</sequence>
<dbReference type="CDD" id="cd01670">
    <property type="entry name" value="Death"/>
    <property type="match status" value="1"/>
</dbReference>
<dbReference type="InterPro" id="IPR001315">
    <property type="entry name" value="CARD"/>
</dbReference>
<keyword evidence="8" id="KW-0333">Golgi apparatus</keyword>
<comment type="similarity">
    <text evidence="2">Belongs to the glycosyltransferase 29 family.</text>
</comment>
<evidence type="ECO:0000256" key="10">
    <source>
        <dbReference type="ARBA" id="ARBA00023180"/>
    </source>
</evidence>
<feature type="domain" description="TIR" evidence="12">
    <location>
        <begin position="698"/>
        <end position="844"/>
    </location>
</feature>
<dbReference type="SMART" id="SM00114">
    <property type="entry name" value="CARD"/>
    <property type="match status" value="1"/>
</dbReference>
<evidence type="ECO:0000256" key="9">
    <source>
        <dbReference type="ARBA" id="ARBA00023136"/>
    </source>
</evidence>
<accession>C3ZLL0</accession>
<evidence type="ECO:0000313" key="14">
    <source>
        <dbReference type="EMBL" id="EEN46483.1"/>
    </source>
</evidence>
<dbReference type="PROSITE" id="PS50104">
    <property type="entry name" value="TIR"/>
    <property type="match status" value="1"/>
</dbReference>
<keyword evidence="7" id="KW-1133">Transmembrane helix</keyword>
<dbReference type="Pfam" id="PF00531">
    <property type="entry name" value="Death"/>
    <property type="match status" value="1"/>
</dbReference>
<dbReference type="Pfam" id="PF00619">
    <property type="entry name" value="CARD"/>
    <property type="match status" value="1"/>
</dbReference>
<evidence type="ECO:0000256" key="2">
    <source>
        <dbReference type="ARBA" id="ARBA00006003"/>
    </source>
</evidence>
<evidence type="ECO:0000259" key="12">
    <source>
        <dbReference type="PROSITE" id="PS50104"/>
    </source>
</evidence>
<dbReference type="SUPFAM" id="SSF52200">
    <property type="entry name" value="Toll/Interleukin receptor TIR domain"/>
    <property type="match status" value="1"/>
</dbReference>
<evidence type="ECO:0000256" key="4">
    <source>
        <dbReference type="ARBA" id="ARBA00022679"/>
    </source>
</evidence>
<keyword evidence="6" id="KW-0735">Signal-anchor</keyword>
<dbReference type="Pfam" id="PF00777">
    <property type="entry name" value="Glyco_transf_29"/>
    <property type="match status" value="2"/>
</dbReference>
<gene>
    <name evidence="14" type="ORF">BRAFLDRAFT_86311</name>
</gene>
<dbReference type="eggNOG" id="KOG3090">
    <property type="taxonomic scope" value="Eukaryota"/>
</dbReference>
<comment type="subcellular location">
    <subcellularLocation>
        <location evidence="1">Golgi apparatus membrane</location>
        <topology evidence="1">Single-pass type II membrane protein</topology>
    </subcellularLocation>
</comment>
<evidence type="ECO:0000259" key="13">
    <source>
        <dbReference type="PROSITE" id="PS50209"/>
    </source>
</evidence>
<dbReference type="InterPro" id="IPR011029">
    <property type="entry name" value="DEATH-like_dom_sf"/>
</dbReference>
<dbReference type="Gene3D" id="2.60.220.30">
    <property type="match status" value="1"/>
</dbReference>
<dbReference type="GO" id="GO:0042981">
    <property type="term" value="P:regulation of apoptotic process"/>
    <property type="evidence" value="ECO:0007669"/>
    <property type="project" value="InterPro"/>
</dbReference>
<dbReference type="PROSITE" id="PS50209">
    <property type="entry name" value="CARD"/>
    <property type="match status" value="1"/>
</dbReference>
<dbReference type="InterPro" id="IPR050943">
    <property type="entry name" value="Glycosyltr_29_Sialyltrsf"/>
</dbReference>
<evidence type="ECO:0000259" key="11">
    <source>
        <dbReference type="PROSITE" id="PS50017"/>
    </source>
</evidence>
<keyword evidence="4" id="KW-0808">Transferase</keyword>
<dbReference type="InParanoid" id="C3ZLL0"/>
<dbReference type="EMBL" id="GG666642">
    <property type="protein sequence ID" value="EEN46483.1"/>
    <property type="molecule type" value="Genomic_DNA"/>
</dbReference>
<dbReference type="Gene3D" id="1.10.533.10">
    <property type="entry name" value="Death Domain, Fas"/>
    <property type="match status" value="2"/>
</dbReference>
<feature type="domain" description="Death" evidence="11">
    <location>
        <begin position="1211"/>
        <end position="1279"/>
    </location>
</feature>
<dbReference type="CDD" id="cd23963">
    <property type="entry name" value="GT29_ST8SIA"/>
    <property type="match status" value="1"/>
</dbReference>
<dbReference type="InterPro" id="IPR035897">
    <property type="entry name" value="Toll_tir_struct_dom_sf"/>
</dbReference>
<dbReference type="PANTHER" id="PTHR11987:SF53">
    <property type="entry name" value="ALPHA-2,8-SIALYLTRANSFERASE 8F-LIKE"/>
    <property type="match status" value="1"/>
</dbReference>
<dbReference type="SUPFAM" id="SSF47986">
    <property type="entry name" value="DEATH domain"/>
    <property type="match status" value="2"/>
</dbReference>
<dbReference type="InterPro" id="IPR038578">
    <property type="entry name" value="GT29-like_sf"/>
</dbReference>
<dbReference type="InterPro" id="IPR001675">
    <property type="entry name" value="Glyco_trans_29"/>
</dbReference>
<dbReference type="eggNOG" id="KOG2692">
    <property type="taxonomic scope" value="Eukaryota"/>
</dbReference>
<dbReference type="Pfam" id="PF13676">
    <property type="entry name" value="TIR_2"/>
    <property type="match status" value="1"/>
</dbReference>
<keyword evidence="5" id="KW-0812">Transmembrane</keyword>
<keyword evidence="3" id="KW-0328">Glycosyltransferase</keyword>
<feature type="domain" description="CARD" evidence="13">
    <location>
        <begin position="603"/>
        <end position="692"/>
    </location>
</feature>
<evidence type="ECO:0000256" key="3">
    <source>
        <dbReference type="ARBA" id="ARBA00022676"/>
    </source>
</evidence>
<evidence type="ECO:0000256" key="5">
    <source>
        <dbReference type="ARBA" id="ARBA00022692"/>
    </source>
</evidence>
<dbReference type="GO" id="GO:0008373">
    <property type="term" value="F:sialyltransferase activity"/>
    <property type="evidence" value="ECO:0007669"/>
    <property type="project" value="InterPro"/>
</dbReference>
<dbReference type="PROSITE" id="PS50017">
    <property type="entry name" value="DEATH_DOMAIN"/>
    <property type="match status" value="1"/>
</dbReference>